<reference evidence="3 4" key="1">
    <citation type="journal article" date="2004" name="Nature">
        <title>Genome evolution in yeasts.</title>
        <authorList>
            <consortium name="Genolevures"/>
            <person name="Dujon B."/>
            <person name="Sherman D."/>
            <person name="Fischer G."/>
            <person name="Durrens P."/>
            <person name="Casaregola S."/>
            <person name="Lafontaine I."/>
            <person name="de Montigny J."/>
            <person name="Marck C."/>
            <person name="Neuveglise C."/>
            <person name="Talla E."/>
            <person name="Goffard N."/>
            <person name="Frangeul L."/>
            <person name="Aigle M."/>
            <person name="Anthouard V."/>
            <person name="Babour A."/>
            <person name="Barbe V."/>
            <person name="Barnay S."/>
            <person name="Blanchin S."/>
            <person name="Beckerich J.M."/>
            <person name="Beyne E."/>
            <person name="Bleykasten C."/>
            <person name="Boisrame A."/>
            <person name="Boyer J."/>
            <person name="Cattolico L."/>
            <person name="Confanioleri F."/>
            <person name="de Daruvar A."/>
            <person name="Despons L."/>
            <person name="Fabre E."/>
            <person name="Fairhead C."/>
            <person name="Ferry-Dumazet H."/>
            <person name="Groppi A."/>
            <person name="Hantraye F."/>
            <person name="Hennequin C."/>
            <person name="Jauniaux N."/>
            <person name="Joyet P."/>
            <person name="Kachouri R."/>
            <person name="Kerrest A."/>
            <person name="Koszul R."/>
            <person name="Lemaire M."/>
            <person name="Lesur I."/>
            <person name="Ma L."/>
            <person name="Muller H."/>
            <person name="Nicaud J.M."/>
            <person name="Nikolski M."/>
            <person name="Oztas S."/>
            <person name="Ozier-Kalogeropoulos O."/>
            <person name="Pellenz S."/>
            <person name="Potier S."/>
            <person name="Richard G.F."/>
            <person name="Straub M.L."/>
            <person name="Suleau A."/>
            <person name="Swennene D."/>
            <person name="Tekaia F."/>
            <person name="Wesolowski-Louvel M."/>
            <person name="Westhof E."/>
            <person name="Wirth B."/>
            <person name="Zeniou-Meyer M."/>
            <person name="Zivanovic I."/>
            <person name="Bolotin-Fukuhara M."/>
            <person name="Thierry A."/>
            <person name="Bouchier C."/>
            <person name="Caudron B."/>
            <person name="Scarpelli C."/>
            <person name="Gaillardin C."/>
            <person name="Weissenbach J."/>
            <person name="Wincker P."/>
            <person name="Souciet J.L."/>
        </authorList>
    </citation>
    <scope>NUCLEOTIDE SEQUENCE [LARGE SCALE GENOMIC DNA]</scope>
    <source>
        <strain evidence="4">ATCC 36239 / CBS 767 / BCRC 21394 / JCM 1990 / NBRC 0083 / IGC 2968</strain>
    </source>
</reference>
<evidence type="ECO:0000313" key="4">
    <source>
        <dbReference type="Proteomes" id="UP000000599"/>
    </source>
</evidence>
<dbReference type="STRING" id="284592.Q6BHL5"/>
<dbReference type="eggNOG" id="KOG2020">
    <property type="taxonomic scope" value="Eukaryota"/>
</dbReference>
<evidence type="ECO:0000313" key="3">
    <source>
        <dbReference type="EMBL" id="CAG90812.2"/>
    </source>
</evidence>
<dbReference type="OMA" id="IAKRSWG"/>
<dbReference type="Proteomes" id="UP000000599">
    <property type="component" value="Chromosome G"/>
</dbReference>
<dbReference type="RefSeq" id="XP_462306.2">
    <property type="nucleotide sequence ID" value="XM_462306.2"/>
</dbReference>
<dbReference type="GO" id="GO:0006611">
    <property type="term" value="P:protein export from nucleus"/>
    <property type="evidence" value="ECO:0007669"/>
    <property type="project" value="EnsemblFungi"/>
</dbReference>
<proteinExistence type="predicted"/>
<dbReference type="Gene3D" id="1.25.10.10">
    <property type="entry name" value="Leucine-rich Repeat Variant"/>
    <property type="match status" value="1"/>
</dbReference>
<dbReference type="Pfam" id="PF19273">
    <property type="entry name" value="Exportin-5"/>
    <property type="match status" value="1"/>
</dbReference>
<keyword evidence="4" id="KW-1185">Reference proteome</keyword>
<dbReference type="PANTHER" id="PTHR11223">
    <property type="entry name" value="EXPORTIN 1/5"/>
    <property type="match status" value="1"/>
</dbReference>
<gene>
    <name evidence="3" type="ordered locus">DEHA2G17666g</name>
</gene>
<organism evidence="3 4">
    <name type="scientific">Debaryomyces hansenii (strain ATCC 36239 / CBS 767 / BCRC 21394 / JCM 1990 / NBRC 0083 / IGC 2968)</name>
    <name type="common">Yeast</name>
    <name type="synonym">Torulaspora hansenii</name>
    <dbReference type="NCBI Taxonomy" id="284592"/>
    <lineage>
        <taxon>Eukaryota</taxon>
        <taxon>Fungi</taxon>
        <taxon>Dikarya</taxon>
        <taxon>Ascomycota</taxon>
        <taxon>Saccharomycotina</taxon>
        <taxon>Pichiomycetes</taxon>
        <taxon>Debaryomycetaceae</taxon>
        <taxon>Debaryomyces</taxon>
    </lineage>
</organism>
<dbReference type="AlphaFoldDB" id="Q6BHL5"/>
<dbReference type="InterPro" id="IPR045065">
    <property type="entry name" value="XPO1/5"/>
</dbReference>
<feature type="domain" description="Exportin-5 C-terminal" evidence="2">
    <location>
        <begin position="364"/>
        <end position="1198"/>
    </location>
</feature>
<dbReference type="GO" id="GO:0003723">
    <property type="term" value="F:RNA binding"/>
    <property type="evidence" value="ECO:0007669"/>
    <property type="project" value="TreeGrafter"/>
</dbReference>
<sequence>MTMDNSGVNQIINALEVIYDPKATNDQRREAQIFLESIKTNEESPFWGYQLALPENNGKNYIVRHFGLSLLQNSINKRFHLFNSDKVSTIRNWVIELANKINEDDPHYLKEKLAFLWVSIAKKIWGCFLVKSLKGDVSKVDENDVENQNNDKSSVAEQDLTDGWASMDSDLWNLWNKNVCCRELSLIVIRTLFEDIYLLDDPVASKRTAILNQLSVLIVTPDDILNSIYEPNATLSLCKSSTVGWFTTLSENLVEILSNNDFNSSTCEIFVPKILSIFKTCLHWIQPVVLRNQNVMQTLINILTIPDVKLKTLAVDCLHILFTRNYNNDEDFEFFIGSIFTNEGINKLSQFYQSLEIDPNDVDEQVYSLLKKTVEMIVSLSEYLNISLPQKNKISWENSDIDNYLNLILTTTNHPSLIISGLSLQMWVTILRFDELSSKKPILKILLDLLETSANRTLNYSIIGEENISKIFLNIDFDSIPDANSFLSNYKKFNEDIVRITVCKKPEEGLMWLENRLQSFFSSKLGEECIHEYSLNEKSDALNYGTSQFSIIENCIRGISRWRIWYSGDDFDVINDRLNKLVESLGERLLAMNLASPLLIRKQVQTLVQFAPLLKDVSPLMFQVLEKILTTATFDYPSNINDDEKELIRDLRTSCGTELNRLAYIMPESLKKIFGDLENVVGNILSSKKVSDHENVAFKSFLLVIASRSTIENKDELFAKIVDPELMAWSAPATEKGLMDLHWFMERIGIVEIASYFQSRGITANTDLLESKMDDEGKILKNKLKDHWSSIFPIRATRIFIQYSIEKLNHDSPEYLNLLKLWKPRVQPIIPHILQLLTQIQAYHDPKNWKDLPDAVQSFVKYSCMERFWQQGVSIQSKETFIEENVKAALTLRDFADSVGHLIRYTREYAFLTISSLSQLEDTLYEIPNIGSMIWESVAGDTVGITLHSWKHMINSCLRSVIRNCPVKYVDVFMTDLLTKAFTDIDKLLVSKWEKVYMNGLQLQGNEDDETLSEEMMEEHMLRQLTATAVRFLMDIVSQFNAKNVTDTQYACKRLIAENKEVLAPFLRICCHIIMFKDTKCSFNTILVIRNVLSEILLKDDEVDKYLCDNLIKALLHVLMDEYFVETHSEAAIALTTLYCSLRSKNDYPARVFVQILPNITTQHISNFETLLVSSKSLKHQRSALLELIKISKEVEEDSSDNDLTKRKKQLEDAVATRKKKPQNNDVMNDPFIENGPLNNLFGEE</sequence>
<dbReference type="HOGENOM" id="CLU_003712_0_0_1"/>
<dbReference type="GO" id="GO:0042565">
    <property type="term" value="C:RNA nuclear export complex"/>
    <property type="evidence" value="ECO:0007669"/>
    <property type="project" value="TreeGrafter"/>
</dbReference>
<accession>Q6BHL5</accession>
<dbReference type="OrthoDB" id="2215036at2759"/>
<dbReference type="GeneID" id="2905244"/>
<dbReference type="InterPro" id="IPR011989">
    <property type="entry name" value="ARM-like"/>
</dbReference>
<dbReference type="KEGG" id="dha:DEHA2G17666g"/>
<dbReference type="InterPro" id="IPR016024">
    <property type="entry name" value="ARM-type_fold"/>
</dbReference>
<dbReference type="GO" id="GO:0005737">
    <property type="term" value="C:cytoplasm"/>
    <property type="evidence" value="ECO:0007669"/>
    <property type="project" value="EnsemblFungi"/>
</dbReference>
<dbReference type="FunCoup" id="Q6BHL5">
    <property type="interactions" value="845"/>
</dbReference>
<dbReference type="InterPro" id="IPR045478">
    <property type="entry name" value="Exportin-5_C"/>
</dbReference>
<protein>
    <submittedName>
        <fullName evidence="3">DEHA2G17666p</fullName>
    </submittedName>
</protein>
<dbReference type="PANTHER" id="PTHR11223:SF3">
    <property type="entry name" value="EXPORTIN-5"/>
    <property type="match status" value="1"/>
</dbReference>
<dbReference type="SUPFAM" id="SSF48371">
    <property type="entry name" value="ARM repeat"/>
    <property type="match status" value="1"/>
</dbReference>
<dbReference type="GO" id="GO:0005049">
    <property type="term" value="F:nuclear export signal receptor activity"/>
    <property type="evidence" value="ECO:0007669"/>
    <property type="project" value="EnsemblFungi"/>
</dbReference>
<evidence type="ECO:0000256" key="1">
    <source>
        <dbReference type="SAM" id="MobiDB-lite"/>
    </source>
</evidence>
<dbReference type="GO" id="GO:0005634">
    <property type="term" value="C:nucleus"/>
    <property type="evidence" value="ECO:0007669"/>
    <property type="project" value="EnsemblFungi"/>
</dbReference>
<dbReference type="InParanoid" id="Q6BHL5"/>
<name>Q6BHL5_DEBHA</name>
<dbReference type="GO" id="GO:0071528">
    <property type="term" value="P:tRNA re-export from nucleus"/>
    <property type="evidence" value="ECO:0007669"/>
    <property type="project" value="EnsemblFungi"/>
</dbReference>
<feature type="region of interest" description="Disordered" evidence="1">
    <location>
        <begin position="1199"/>
        <end position="1245"/>
    </location>
</feature>
<dbReference type="EMBL" id="CR382139">
    <property type="protein sequence ID" value="CAG90812.2"/>
    <property type="molecule type" value="Genomic_DNA"/>
</dbReference>
<evidence type="ECO:0000259" key="2">
    <source>
        <dbReference type="Pfam" id="PF19273"/>
    </source>
</evidence>